<feature type="compositionally biased region" description="Low complexity" evidence="1">
    <location>
        <begin position="13"/>
        <end position="34"/>
    </location>
</feature>
<evidence type="ECO:0000313" key="3">
    <source>
        <dbReference type="Proteomes" id="UP001168694"/>
    </source>
</evidence>
<evidence type="ECO:0000256" key="1">
    <source>
        <dbReference type="SAM" id="MobiDB-lite"/>
    </source>
</evidence>
<dbReference type="Proteomes" id="UP001168694">
    <property type="component" value="Unassembled WGS sequence"/>
</dbReference>
<gene>
    <name evidence="2" type="ORF">QYF49_11940</name>
</gene>
<feature type="region of interest" description="Disordered" evidence="1">
    <location>
        <begin position="13"/>
        <end position="38"/>
    </location>
</feature>
<proteinExistence type="predicted"/>
<protein>
    <recommendedName>
        <fullName evidence="4">Spore coat protein GerQ</fullName>
    </recommendedName>
</protein>
<organism evidence="2 3">
    <name type="scientific">Fictibacillus terranigra</name>
    <dbReference type="NCBI Taxonomy" id="3058424"/>
    <lineage>
        <taxon>Bacteria</taxon>
        <taxon>Bacillati</taxon>
        <taxon>Bacillota</taxon>
        <taxon>Bacilli</taxon>
        <taxon>Bacillales</taxon>
        <taxon>Fictibacillaceae</taxon>
        <taxon>Fictibacillus</taxon>
    </lineage>
</organism>
<accession>A0ABT8E728</accession>
<sequence length="135" mass="15715">MFNNQNPYYAQQQGYQQPQQGFQQPQQGYQQQGFPPNPQMIKKIQKLCRKHIQRLVSVTMLDGSGYDGFIEFMDGQNIYFASPIIDEGQHSERENSATEYDYPYYGFSQPVRSYEIERFIIPVSNLANVAPVPYL</sequence>
<keyword evidence="3" id="KW-1185">Reference proteome</keyword>
<comment type="caution">
    <text evidence="2">The sequence shown here is derived from an EMBL/GenBank/DDBJ whole genome shotgun (WGS) entry which is preliminary data.</text>
</comment>
<dbReference type="EMBL" id="JAUHLN010000002">
    <property type="protein sequence ID" value="MDN4073713.1"/>
    <property type="molecule type" value="Genomic_DNA"/>
</dbReference>
<reference evidence="2" key="1">
    <citation type="submission" date="2023-06" db="EMBL/GenBank/DDBJ databases">
        <title>Draft Genome Sequences of Representative Paenibacillus Polymyxa, Bacillus cereus, Fictibacillus sp., and Brevibacillus agri Strains Isolated from Amazonian Dark Earth.</title>
        <authorList>
            <person name="Pellegrinetti T.A."/>
            <person name="Cunha I.C.M."/>
            <person name="Chaves M.G."/>
            <person name="Freitas A.S."/>
            <person name="Silva A.V.R."/>
            <person name="Tsai S.M."/>
            <person name="Mendes L.W."/>
        </authorList>
    </citation>
    <scope>NUCLEOTIDE SEQUENCE</scope>
    <source>
        <strain evidence="2">CENA-BCM004</strain>
    </source>
</reference>
<name>A0ABT8E728_9BACL</name>
<evidence type="ECO:0000313" key="2">
    <source>
        <dbReference type="EMBL" id="MDN4073713.1"/>
    </source>
</evidence>
<evidence type="ECO:0008006" key="4">
    <source>
        <dbReference type="Google" id="ProtNLM"/>
    </source>
</evidence>
<dbReference type="RefSeq" id="WP_290399816.1">
    <property type="nucleotide sequence ID" value="NZ_JAUHLN010000002.1"/>
</dbReference>